<evidence type="ECO:0000256" key="1">
    <source>
        <dbReference type="SAM" id="MobiDB-lite"/>
    </source>
</evidence>
<sequence>MATLAVHACDQLGKNPPPCILREVEIMVDVTGQHSAGFGTAGYEWIQILGLHIAATLVPAKTSSDRLRSASSVSCTHTYQAWFITTSIPQATRSTGYSVSTGDPPREPIELVKRK</sequence>
<dbReference type="EMBL" id="PGCI01000968">
    <property type="protein sequence ID" value="PLW10312.1"/>
    <property type="molecule type" value="Genomic_DNA"/>
</dbReference>
<organism evidence="2 3">
    <name type="scientific">Puccinia coronata f. sp. avenae</name>
    <dbReference type="NCBI Taxonomy" id="200324"/>
    <lineage>
        <taxon>Eukaryota</taxon>
        <taxon>Fungi</taxon>
        <taxon>Dikarya</taxon>
        <taxon>Basidiomycota</taxon>
        <taxon>Pucciniomycotina</taxon>
        <taxon>Pucciniomycetes</taxon>
        <taxon>Pucciniales</taxon>
        <taxon>Pucciniaceae</taxon>
        <taxon>Puccinia</taxon>
    </lineage>
</organism>
<name>A0A2N5SAR6_9BASI</name>
<protein>
    <submittedName>
        <fullName evidence="2">Uncharacterized protein</fullName>
    </submittedName>
</protein>
<evidence type="ECO:0000313" key="3">
    <source>
        <dbReference type="Proteomes" id="UP000235392"/>
    </source>
</evidence>
<feature type="region of interest" description="Disordered" evidence="1">
    <location>
        <begin position="93"/>
        <end position="115"/>
    </location>
</feature>
<gene>
    <name evidence="2" type="ORF">PCASD_25450</name>
</gene>
<dbReference type="Proteomes" id="UP000235392">
    <property type="component" value="Unassembled WGS sequence"/>
</dbReference>
<evidence type="ECO:0000313" key="2">
    <source>
        <dbReference type="EMBL" id="PLW10312.1"/>
    </source>
</evidence>
<comment type="caution">
    <text evidence="2">The sequence shown here is derived from an EMBL/GenBank/DDBJ whole genome shotgun (WGS) entry which is preliminary data.</text>
</comment>
<accession>A0A2N5SAR6</accession>
<reference evidence="2 3" key="1">
    <citation type="submission" date="2017-11" db="EMBL/GenBank/DDBJ databases">
        <title>De novo assembly and phasing of dikaryotic genomes from two isolates of Puccinia coronata f. sp. avenae, the causal agent of oat crown rust.</title>
        <authorList>
            <person name="Miller M.E."/>
            <person name="Zhang Y."/>
            <person name="Omidvar V."/>
            <person name="Sperschneider J."/>
            <person name="Schwessinger B."/>
            <person name="Raley C."/>
            <person name="Palmer J.M."/>
            <person name="Garnica D."/>
            <person name="Upadhyaya N."/>
            <person name="Rathjen J."/>
            <person name="Taylor J.M."/>
            <person name="Park R.F."/>
            <person name="Dodds P.N."/>
            <person name="Hirsch C.D."/>
            <person name="Kianian S.F."/>
            <person name="Figueroa M."/>
        </authorList>
    </citation>
    <scope>NUCLEOTIDE SEQUENCE [LARGE SCALE GENOMIC DNA]</scope>
    <source>
        <strain evidence="2">12SD80</strain>
    </source>
</reference>
<feature type="compositionally biased region" description="Basic and acidic residues" evidence="1">
    <location>
        <begin position="104"/>
        <end position="115"/>
    </location>
</feature>
<proteinExistence type="predicted"/>
<dbReference type="AlphaFoldDB" id="A0A2N5SAR6"/>